<evidence type="ECO:0000313" key="8">
    <source>
        <dbReference type="Proteomes" id="UP000824074"/>
    </source>
</evidence>
<dbReference type="Pfam" id="PF02590">
    <property type="entry name" value="SPOUT_MTase"/>
    <property type="match status" value="1"/>
</dbReference>
<comment type="similarity">
    <text evidence="5 6">Belongs to the RNA methyltransferase RlmH family.</text>
</comment>
<dbReference type="InterPro" id="IPR003742">
    <property type="entry name" value="RlmH-like"/>
</dbReference>
<dbReference type="Proteomes" id="UP000824074">
    <property type="component" value="Unassembled WGS sequence"/>
</dbReference>
<dbReference type="CDD" id="cd18081">
    <property type="entry name" value="RlmH-like"/>
    <property type="match status" value="1"/>
</dbReference>
<keyword evidence="3 6" id="KW-0808">Transferase</keyword>
<gene>
    <name evidence="6 7" type="primary">rlmH</name>
    <name evidence="7" type="ORF">IAB68_01245</name>
</gene>
<evidence type="ECO:0000256" key="6">
    <source>
        <dbReference type="HAMAP-Rule" id="MF_00658"/>
    </source>
</evidence>
<accession>A0A9D1LGM5</accession>
<dbReference type="HAMAP" id="MF_00658">
    <property type="entry name" value="23SrRNA_methyltr_H"/>
    <property type="match status" value="1"/>
</dbReference>
<dbReference type="GO" id="GO:0070038">
    <property type="term" value="F:rRNA (pseudouridine-N3-)-methyltransferase activity"/>
    <property type="evidence" value="ECO:0007669"/>
    <property type="project" value="UniProtKB-UniRule"/>
</dbReference>
<keyword evidence="2 6" id="KW-0489">Methyltransferase</keyword>
<feature type="binding site" evidence="6">
    <location>
        <position position="97"/>
    </location>
    <ligand>
        <name>S-adenosyl-L-methionine</name>
        <dbReference type="ChEBI" id="CHEBI:59789"/>
    </ligand>
</feature>
<dbReference type="PANTHER" id="PTHR33603">
    <property type="entry name" value="METHYLTRANSFERASE"/>
    <property type="match status" value="1"/>
</dbReference>
<evidence type="ECO:0000313" key="7">
    <source>
        <dbReference type="EMBL" id="HIU39913.1"/>
    </source>
</evidence>
<feature type="binding site" evidence="6">
    <location>
        <begin position="116"/>
        <end position="121"/>
    </location>
    <ligand>
        <name>S-adenosyl-L-methionine</name>
        <dbReference type="ChEBI" id="CHEBI:59789"/>
    </ligand>
</feature>
<dbReference type="InterPro" id="IPR029028">
    <property type="entry name" value="Alpha/beta_knot_MTases"/>
</dbReference>
<evidence type="ECO:0000256" key="5">
    <source>
        <dbReference type="ARBA" id="ARBA00038303"/>
    </source>
</evidence>
<comment type="caution">
    <text evidence="7">The sequence shown here is derived from an EMBL/GenBank/DDBJ whole genome shotgun (WGS) entry which is preliminary data.</text>
</comment>
<name>A0A9D1LGM5_9FIRM</name>
<reference evidence="7" key="1">
    <citation type="submission" date="2020-10" db="EMBL/GenBank/DDBJ databases">
        <authorList>
            <person name="Gilroy R."/>
        </authorList>
    </citation>
    <scope>NUCLEOTIDE SEQUENCE</scope>
    <source>
        <strain evidence="7">CHK193-30670</strain>
    </source>
</reference>
<comment type="function">
    <text evidence="6">Specifically methylates the pseudouridine at position 1915 (m3Psi1915) in 23S rRNA.</text>
</comment>
<feature type="binding site" evidence="6">
    <location>
        <position position="68"/>
    </location>
    <ligand>
        <name>S-adenosyl-L-methionine</name>
        <dbReference type="ChEBI" id="CHEBI:59789"/>
    </ligand>
</feature>
<keyword evidence="6" id="KW-0963">Cytoplasm</keyword>
<comment type="subcellular location">
    <subcellularLocation>
        <location evidence="6">Cytoplasm</location>
    </subcellularLocation>
</comment>
<dbReference type="PIRSF" id="PIRSF004505">
    <property type="entry name" value="MT_bac"/>
    <property type="match status" value="1"/>
</dbReference>
<dbReference type="EMBL" id="DVMT01000015">
    <property type="protein sequence ID" value="HIU39913.1"/>
    <property type="molecule type" value="Genomic_DNA"/>
</dbReference>
<keyword evidence="1 6" id="KW-0698">rRNA processing</keyword>
<dbReference type="EC" id="2.1.1.177" evidence="6"/>
<dbReference type="NCBIfam" id="NF000985">
    <property type="entry name" value="PRK00103.1-3"/>
    <property type="match status" value="1"/>
</dbReference>
<proteinExistence type="inferred from homology"/>
<organism evidence="7 8">
    <name type="scientific">Candidatus Aphodocola excrementigallinarum</name>
    <dbReference type="NCBI Taxonomy" id="2840670"/>
    <lineage>
        <taxon>Bacteria</taxon>
        <taxon>Bacillati</taxon>
        <taxon>Bacillota</taxon>
        <taxon>Bacilli</taxon>
        <taxon>Candidatus Aphodocola</taxon>
    </lineage>
</organism>
<dbReference type="InterPro" id="IPR029026">
    <property type="entry name" value="tRNA_m1G_MTases_N"/>
</dbReference>
<dbReference type="GO" id="GO:0005737">
    <property type="term" value="C:cytoplasm"/>
    <property type="evidence" value="ECO:0007669"/>
    <property type="project" value="UniProtKB-SubCell"/>
</dbReference>
<comment type="catalytic activity">
    <reaction evidence="6">
        <text>pseudouridine(1915) in 23S rRNA + S-adenosyl-L-methionine = N(3)-methylpseudouridine(1915) in 23S rRNA + S-adenosyl-L-homocysteine + H(+)</text>
        <dbReference type="Rhea" id="RHEA:42752"/>
        <dbReference type="Rhea" id="RHEA-COMP:10221"/>
        <dbReference type="Rhea" id="RHEA-COMP:10222"/>
        <dbReference type="ChEBI" id="CHEBI:15378"/>
        <dbReference type="ChEBI" id="CHEBI:57856"/>
        <dbReference type="ChEBI" id="CHEBI:59789"/>
        <dbReference type="ChEBI" id="CHEBI:65314"/>
        <dbReference type="ChEBI" id="CHEBI:74486"/>
        <dbReference type="EC" id="2.1.1.177"/>
    </reaction>
</comment>
<dbReference type="SUPFAM" id="SSF75217">
    <property type="entry name" value="alpha/beta knot"/>
    <property type="match status" value="1"/>
</dbReference>
<evidence type="ECO:0000256" key="2">
    <source>
        <dbReference type="ARBA" id="ARBA00022603"/>
    </source>
</evidence>
<evidence type="ECO:0000256" key="1">
    <source>
        <dbReference type="ARBA" id="ARBA00022552"/>
    </source>
</evidence>
<comment type="subunit">
    <text evidence="6">Homodimer.</text>
</comment>
<protein>
    <recommendedName>
        <fullName evidence="6">Ribosomal RNA large subunit methyltransferase H</fullName>
        <ecNumber evidence="6">2.1.1.177</ecNumber>
    </recommendedName>
    <alternativeName>
        <fullName evidence="6">23S rRNA (pseudouridine1915-N3)-methyltransferase</fullName>
    </alternativeName>
    <alternativeName>
        <fullName evidence="6">23S rRNA m3Psi1915 methyltransferase</fullName>
    </alternativeName>
    <alternativeName>
        <fullName evidence="6">rRNA (pseudouridine-N3-)-methyltransferase RlmH</fullName>
    </alternativeName>
</protein>
<reference evidence="7" key="2">
    <citation type="journal article" date="2021" name="PeerJ">
        <title>Extensive microbial diversity within the chicken gut microbiome revealed by metagenomics and culture.</title>
        <authorList>
            <person name="Gilroy R."/>
            <person name="Ravi A."/>
            <person name="Getino M."/>
            <person name="Pursley I."/>
            <person name="Horton D.L."/>
            <person name="Alikhan N.F."/>
            <person name="Baker D."/>
            <person name="Gharbi K."/>
            <person name="Hall N."/>
            <person name="Watson M."/>
            <person name="Adriaenssens E.M."/>
            <person name="Foster-Nyarko E."/>
            <person name="Jarju S."/>
            <person name="Secka A."/>
            <person name="Antonio M."/>
            <person name="Oren A."/>
            <person name="Chaudhuri R.R."/>
            <person name="La Ragione R."/>
            <person name="Hildebrand F."/>
            <person name="Pallen M.J."/>
        </authorList>
    </citation>
    <scope>NUCLEOTIDE SEQUENCE</scope>
    <source>
        <strain evidence="7">CHK193-30670</strain>
    </source>
</reference>
<keyword evidence="4 6" id="KW-0949">S-adenosyl-L-methionine</keyword>
<dbReference type="AlphaFoldDB" id="A0A9D1LGM5"/>
<evidence type="ECO:0000256" key="4">
    <source>
        <dbReference type="ARBA" id="ARBA00022691"/>
    </source>
</evidence>
<evidence type="ECO:0000256" key="3">
    <source>
        <dbReference type="ARBA" id="ARBA00022679"/>
    </source>
</evidence>
<dbReference type="Gene3D" id="3.40.1280.10">
    <property type="match status" value="1"/>
</dbReference>
<sequence>MIKIICVGKIKENYIIDGVMEYKKRLTKYTKLEIIELPDYNYDVSKTINEEGKNILSKINDKDFVVTLEINGTSLDSVSFSKFINDNISKNITFVIGGSHGLSNDVIKRSNYHLSFSSLTFPHQLFRVMLLEQVYRAFKIINNESYHK</sequence>
<dbReference type="PANTHER" id="PTHR33603:SF1">
    <property type="entry name" value="RIBOSOMAL RNA LARGE SUBUNIT METHYLTRANSFERASE H"/>
    <property type="match status" value="1"/>
</dbReference>